<name>A0A545U1U4_9PROT</name>
<dbReference type="EMBL" id="VHSH01000001">
    <property type="protein sequence ID" value="TQV83450.1"/>
    <property type="molecule type" value="Genomic_DNA"/>
</dbReference>
<feature type="compositionally biased region" description="Basic and acidic residues" evidence="1">
    <location>
        <begin position="11"/>
        <end position="22"/>
    </location>
</feature>
<evidence type="ECO:0000313" key="3">
    <source>
        <dbReference type="Proteomes" id="UP000315252"/>
    </source>
</evidence>
<dbReference type="Proteomes" id="UP000315252">
    <property type="component" value="Unassembled WGS sequence"/>
</dbReference>
<protein>
    <submittedName>
        <fullName evidence="2">PAS domain-containing protein</fullName>
    </submittedName>
</protein>
<reference evidence="2 3" key="1">
    <citation type="submission" date="2019-06" db="EMBL/GenBank/DDBJ databases">
        <title>Whole genome sequence for Rhodospirillaceae sp. R148.</title>
        <authorList>
            <person name="Wang G."/>
        </authorList>
    </citation>
    <scope>NUCLEOTIDE SEQUENCE [LARGE SCALE GENOMIC DNA]</scope>
    <source>
        <strain evidence="2 3">R148</strain>
    </source>
</reference>
<accession>A0A545U1U4</accession>
<dbReference type="RefSeq" id="WP_142894687.1">
    <property type="nucleotide sequence ID" value="NZ_ML660052.1"/>
</dbReference>
<proteinExistence type="predicted"/>
<evidence type="ECO:0000256" key="1">
    <source>
        <dbReference type="SAM" id="MobiDB-lite"/>
    </source>
</evidence>
<feature type="region of interest" description="Disordered" evidence="1">
    <location>
        <begin position="1"/>
        <end position="24"/>
    </location>
</feature>
<comment type="caution">
    <text evidence="2">The sequence shown here is derived from an EMBL/GenBank/DDBJ whole genome shotgun (WGS) entry which is preliminary data.</text>
</comment>
<dbReference type="Pfam" id="PF07310">
    <property type="entry name" value="PAS_5"/>
    <property type="match status" value="1"/>
</dbReference>
<dbReference type="InterPro" id="IPR009922">
    <property type="entry name" value="DUF1457"/>
</dbReference>
<keyword evidence="3" id="KW-1185">Reference proteome</keyword>
<dbReference type="AlphaFoldDB" id="A0A545U1U4"/>
<organism evidence="2 3">
    <name type="scientific">Denitrobaculum tricleocarpae</name>
    <dbReference type="NCBI Taxonomy" id="2591009"/>
    <lineage>
        <taxon>Bacteria</taxon>
        <taxon>Pseudomonadati</taxon>
        <taxon>Pseudomonadota</taxon>
        <taxon>Alphaproteobacteria</taxon>
        <taxon>Rhodospirillales</taxon>
        <taxon>Rhodospirillaceae</taxon>
        <taxon>Denitrobaculum</taxon>
    </lineage>
</organism>
<sequence>MAKTSTPDGPSKTEPDREKSEQATESFLIAKPGIAETRIANCTPTAAAALALRSKINRQALDYWIRIRGERMMPSRADLDPLDIRRILPNVVLIDVANDPLDFRYRLIGTKIASQLNNDHTGKWMSEIPHQKPPSKIWSSCETVVNEKIPMTTEVPYEGRNKDFSVSEDIVMPLSADGATVNMLFVVVDFFSRSVENL</sequence>
<gene>
    <name evidence="2" type="ORF">FKG95_02335</name>
</gene>
<dbReference type="OrthoDB" id="8478534at2"/>
<evidence type="ECO:0000313" key="2">
    <source>
        <dbReference type="EMBL" id="TQV83450.1"/>
    </source>
</evidence>